<evidence type="ECO:0000313" key="1">
    <source>
        <dbReference type="EMBL" id="BFP45518.1"/>
    </source>
</evidence>
<dbReference type="SUPFAM" id="SSF55961">
    <property type="entry name" value="Bet v1-like"/>
    <property type="match status" value="1"/>
</dbReference>
<sequence length="147" mass="17113">MDANHYRLTSVWQLPAEPLGVYRILRDVEHYPRWWRQVRSVHRLTDHSGELVIRSALPYRIRLTVTEREQDTVALTLAAELTGDLVGWSRWTVHPEVTGSRVVFQEEVRPAKALMRRLAPVARPLFLANHAAMMRSGERGLRRLLTR</sequence>
<dbReference type="EMBL" id="AP035881">
    <property type="protein sequence ID" value="BFP45518.1"/>
    <property type="molecule type" value="Genomic_DNA"/>
</dbReference>
<dbReference type="Pfam" id="PF10604">
    <property type="entry name" value="Polyketide_cyc2"/>
    <property type="match status" value="1"/>
</dbReference>
<name>A0AB33JVQ0_9ACTN</name>
<gene>
    <name evidence="1" type="ORF">KCMC57_18860</name>
</gene>
<dbReference type="InterPro" id="IPR019587">
    <property type="entry name" value="Polyketide_cyclase/dehydratase"/>
</dbReference>
<proteinExistence type="predicted"/>
<accession>A0AB33JVQ0</accession>
<dbReference type="Gene3D" id="3.30.530.20">
    <property type="match status" value="1"/>
</dbReference>
<protein>
    <submittedName>
        <fullName evidence="1">SRPBCC family protein</fullName>
    </submittedName>
</protein>
<dbReference type="RefSeq" id="WP_407988022.1">
    <property type="nucleotide sequence ID" value="NZ_AP035881.2"/>
</dbReference>
<organism evidence="1">
    <name type="scientific">Kitasatospora sp. CMC57</name>
    <dbReference type="NCBI Taxonomy" id="3231513"/>
    <lineage>
        <taxon>Bacteria</taxon>
        <taxon>Bacillati</taxon>
        <taxon>Actinomycetota</taxon>
        <taxon>Actinomycetes</taxon>
        <taxon>Kitasatosporales</taxon>
        <taxon>Streptomycetaceae</taxon>
        <taxon>Kitasatospora</taxon>
    </lineage>
</organism>
<dbReference type="AlphaFoldDB" id="A0AB33JVQ0"/>
<reference evidence="1" key="1">
    <citation type="submission" date="2024-07" db="EMBL/GenBank/DDBJ databases">
        <title>Complete genome sequences of cellulolytic bacteria, Kitasatospora sp. CMC57 and Streptomyces sp. CMC78, isolated from Japanese agricultural soil.</title>
        <authorList>
            <person name="Hashimoto T."/>
            <person name="Ito M."/>
            <person name="Iwamoto M."/>
            <person name="Fukahori D."/>
            <person name="Shoda T."/>
            <person name="Sakoda M."/>
            <person name="Morohoshi T."/>
            <person name="Mitsuboshi M."/>
            <person name="Nishizawa T."/>
        </authorList>
    </citation>
    <scope>NUCLEOTIDE SEQUENCE</scope>
    <source>
        <strain evidence="1">CMC57</strain>
    </source>
</reference>
<dbReference type="InterPro" id="IPR023393">
    <property type="entry name" value="START-like_dom_sf"/>
</dbReference>